<keyword evidence="3" id="KW-1185">Reference proteome</keyword>
<keyword evidence="1" id="KW-0812">Transmembrane</keyword>
<proteinExistence type="predicted"/>
<dbReference type="Proteomes" id="UP000245283">
    <property type="component" value="Unassembled WGS sequence"/>
</dbReference>
<accession>A0A2V1K642</accession>
<gene>
    <name evidence="2" type="ORF">DD236_08255</name>
</gene>
<evidence type="ECO:0000313" key="3">
    <source>
        <dbReference type="Proteomes" id="UP000245283"/>
    </source>
</evidence>
<dbReference type="EMBL" id="QETB01000004">
    <property type="protein sequence ID" value="PWF26069.1"/>
    <property type="molecule type" value="Genomic_DNA"/>
</dbReference>
<dbReference type="OrthoDB" id="3260065at2"/>
<reference evidence="3" key="1">
    <citation type="submission" date="2018-05" db="EMBL/GenBank/DDBJ databases">
        <authorList>
            <person name="Li Y."/>
        </authorList>
    </citation>
    <scope>NUCLEOTIDE SEQUENCE [LARGE SCALE GENOMIC DNA]</scope>
    <source>
        <strain evidence="3">sk1b4</strain>
    </source>
</reference>
<evidence type="ECO:0000313" key="2">
    <source>
        <dbReference type="EMBL" id="PWF26069.1"/>
    </source>
</evidence>
<dbReference type="AlphaFoldDB" id="A0A2V1K642"/>
<keyword evidence="1" id="KW-0472">Membrane</keyword>
<sequence>MEKELLSVENQTPSESAKSERTIGELISKVSEQISSIVRDEVEFTVLNLKAKVKKLGLGGVLMIVGLVLAVFAFNLLLFAGVAGFANIVPWWAAFLIVAGILLLITLILVGIGAIFFKKSQKDVVDPKGAIDQDIATIKKGLDK</sequence>
<dbReference type="Pfam" id="PF07332">
    <property type="entry name" value="Phage_holin_3_6"/>
    <property type="match status" value="1"/>
</dbReference>
<evidence type="ECO:0008006" key="4">
    <source>
        <dbReference type="Google" id="ProtNLM"/>
    </source>
</evidence>
<comment type="caution">
    <text evidence="2">The sequence shown here is derived from an EMBL/GenBank/DDBJ whole genome shotgun (WGS) entry which is preliminary data.</text>
</comment>
<dbReference type="InterPro" id="IPR009937">
    <property type="entry name" value="Phage_holin_3_6"/>
</dbReference>
<evidence type="ECO:0000256" key="1">
    <source>
        <dbReference type="SAM" id="Phobius"/>
    </source>
</evidence>
<feature type="transmembrane region" description="Helical" evidence="1">
    <location>
        <begin position="56"/>
        <end position="85"/>
    </location>
</feature>
<organism evidence="2 3">
    <name type="scientific">Ancrocorticia populi</name>
    <dbReference type="NCBI Taxonomy" id="2175228"/>
    <lineage>
        <taxon>Bacteria</taxon>
        <taxon>Bacillati</taxon>
        <taxon>Actinomycetota</taxon>
        <taxon>Actinomycetes</taxon>
        <taxon>Actinomycetales</taxon>
        <taxon>Actinomycetaceae</taxon>
        <taxon>Ancrocorticia</taxon>
    </lineage>
</organism>
<feature type="transmembrane region" description="Helical" evidence="1">
    <location>
        <begin position="91"/>
        <end position="117"/>
    </location>
</feature>
<keyword evidence="1" id="KW-1133">Transmembrane helix</keyword>
<name>A0A2V1K642_9ACTO</name>
<protein>
    <recommendedName>
        <fullName evidence="4">Phage holin family protein</fullName>
    </recommendedName>
</protein>